<protein>
    <submittedName>
        <fullName evidence="1">Uncharacterized protein</fullName>
    </submittedName>
</protein>
<dbReference type="OrthoDB" id="7366511at2"/>
<reference evidence="1 2" key="1">
    <citation type="submission" date="2016-10" db="EMBL/GenBank/DDBJ databases">
        <authorList>
            <person name="de Groot N.N."/>
        </authorList>
    </citation>
    <scope>NUCLEOTIDE SEQUENCE [LARGE SCALE GENOMIC DNA]</scope>
    <source>
        <strain evidence="1 2">CGMCC 1.10267</strain>
    </source>
</reference>
<organism evidence="1 2">
    <name type="scientific">Pelagibacterium luteolum</name>
    <dbReference type="NCBI Taxonomy" id="440168"/>
    <lineage>
        <taxon>Bacteria</taxon>
        <taxon>Pseudomonadati</taxon>
        <taxon>Pseudomonadota</taxon>
        <taxon>Alphaproteobacteria</taxon>
        <taxon>Hyphomicrobiales</taxon>
        <taxon>Devosiaceae</taxon>
        <taxon>Pelagibacterium</taxon>
    </lineage>
</organism>
<accession>A0A1G7TJZ5</accession>
<gene>
    <name evidence="1" type="ORF">SAMN04487974_102172</name>
</gene>
<evidence type="ECO:0000313" key="2">
    <source>
        <dbReference type="Proteomes" id="UP000199495"/>
    </source>
</evidence>
<dbReference type="AlphaFoldDB" id="A0A1G7TJZ5"/>
<proteinExistence type="predicted"/>
<dbReference type="STRING" id="440168.SAMN04487974_102172"/>
<dbReference type="RefSeq" id="WP_090592746.1">
    <property type="nucleotide sequence ID" value="NZ_FNCS01000002.1"/>
</dbReference>
<sequence length="94" mass="10203">MPTTAEHTPGEWRYSINYGPEDEANYANVYDGEGQYVSNLKIHHAIAVVKAMNSADEMLVALQATELVLSQEGREGTLLLMGVRAAIAKAEGKP</sequence>
<keyword evidence="2" id="KW-1185">Reference proteome</keyword>
<name>A0A1G7TJZ5_9HYPH</name>
<dbReference type="EMBL" id="FNCS01000002">
    <property type="protein sequence ID" value="SDG35531.1"/>
    <property type="molecule type" value="Genomic_DNA"/>
</dbReference>
<dbReference type="Proteomes" id="UP000199495">
    <property type="component" value="Unassembled WGS sequence"/>
</dbReference>
<evidence type="ECO:0000313" key="1">
    <source>
        <dbReference type="EMBL" id="SDG35531.1"/>
    </source>
</evidence>